<protein>
    <submittedName>
        <fullName evidence="1">Uncharacterized protein</fullName>
    </submittedName>
</protein>
<keyword evidence="2" id="KW-1185">Reference proteome</keyword>
<reference evidence="1 2" key="1">
    <citation type="submission" date="2020-07" db="EMBL/GenBank/DDBJ databases">
        <title>Genomic Encyclopedia of Type Strains, Phase III (KMG-III): the genomes of soil and plant-associated and newly described type strains.</title>
        <authorList>
            <person name="Whitman W."/>
        </authorList>
    </citation>
    <scope>NUCLEOTIDE SEQUENCE [LARGE SCALE GENOMIC DNA]</scope>
    <source>
        <strain evidence="1 2">DSM 11255</strain>
    </source>
</reference>
<gene>
    <name evidence="1" type="ORF">HDG70_000818</name>
</gene>
<dbReference type="RefSeq" id="WP_028052489.1">
    <property type="nucleotide sequence ID" value="NZ_ATYG01000021.1"/>
</dbReference>
<evidence type="ECO:0000313" key="2">
    <source>
        <dbReference type="Proteomes" id="UP000604066"/>
    </source>
</evidence>
<proteinExistence type="predicted"/>
<dbReference type="EMBL" id="JACCBS010000001">
    <property type="protein sequence ID" value="NYE57112.1"/>
    <property type="molecule type" value="Genomic_DNA"/>
</dbReference>
<dbReference type="Proteomes" id="UP000604066">
    <property type="component" value="Unassembled WGS sequence"/>
</dbReference>
<comment type="caution">
    <text evidence="1">The sequence shown here is derived from an EMBL/GenBank/DDBJ whole genome shotgun (WGS) entry which is preliminary data.</text>
</comment>
<organism evidence="1 2">
    <name type="scientific">Carboxydothermus ferrireducens DSM 11255</name>
    <dbReference type="NCBI Taxonomy" id="1119529"/>
    <lineage>
        <taxon>Bacteria</taxon>
        <taxon>Bacillati</taxon>
        <taxon>Bacillota</taxon>
        <taxon>Clostridia</taxon>
        <taxon>Thermoanaerobacterales</taxon>
        <taxon>Thermoanaerobacteraceae</taxon>
        <taxon>Carboxydothermus</taxon>
    </lineage>
</organism>
<sequence>MKEGVFRKIPKLKPLKSKYHTLPEILEANESDVEALIEARGIRVSEKEVEKYNRMDFKNLLVELGLIAWEEYDGHYMLLKFTTNWRCCFGTIYVDNPNTMVMAGGRTPEEAIRKAIIYRIDDEFVEEAGEILRQRWEERAKRLAISMGILKK</sequence>
<accession>A0ABX2R990</accession>
<evidence type="ECO:0000313" key="1">
    <source>
        <dbReference type="EMBL" id="NYE57112.1"/>
    </source>
</evidence>
<name>A0ABX2R990_9THEO</name>